<comment type="catalytic activity">
    <reaction evidence="4">
        <text>a 1-O-alkyl-2-acetyl-sn-glycero-3-phosphocholine + H2O = a 1-O-alkyl-sn-glycero-3-phosphocholine + acetate + H(+)</text>
        <dbReference type="Rhea" id="RHEA:17777"/>
        <dbReference type="ChEBI" id="CHEBI:15377"/>
        <dbReference type="ChEBI" id="CHEBI:15378"/>
        <dbReference type="ChEBI" id="CHEBI:30089"/>
        <dbReference type="ChEBI" id="CHEBI:30909"/>
        <dbReference type="ChEBI" id="CHEBI:36707"/>
        <dbReference type="EC" id="3.1.1.47"/>
    </reaction>
</comment>
<evidence type="ECO:0000256" key="6">
    <source>
        <dbReference type="SAM" id="MobiDB-lite"/>
    </source>
</evidence>
<comment type="similarity">
    <text evidence="4">Belongs to the serine esterase family.</text>
</comment>
<dbReference type="EMBL" id="KZ819394">
    <property type="protein sequence ID" value="PWN41345.1"/>
    <property type="molecule type" value="Genomic_DNA"/>
</dbReference>
<gene>
    <name evidence="7" type="ORF">IE81DRAFT_324617</name>
</gene>
<dbReference type="OrthoDB" id="2363873at2759"/>
<feature type="region of interest" description="Disordered" evidence="6">
    <location>
        <begin position="416"/>
        <end position="456"/>
    </location>
</feature>
<evidence type="ECO:0000256" key="5">
    <source>
        <dbReference type="PIRSR" id="PIRSR018169-1"/>
    </source>
</evidence>
<dbReference type="PANTHER" id="PTHR10272">
    <property type="entry name" value="PLATELET-ACTIVATING FACTOR ACETYLHYDROLASE"/>
    <property type="match status" value="1"/>
</dbReference>
<feature type="active site" description="Nucleophile" evidence="5">
    <location>
        <position position="290"/>
    </location>
</feature>
<evidence type="ECO:0000256" key="4">
    <source>
        <dbReference type="PIRNR" id="PIRNR018169"/>
    </source>
</evidence>
<dbReference type="STRING" id="1522189.A0A316W0Z6"/>
<dbReference type="InterPro" id="IPR029058">
    <property type="entry name" value="AB_hydrolase_fold"/>
</dbReference>
<evidence type="ECO:0000313" key="8">
    <source>
        <dbReference type="Proteomes" id="UP000245783"/>
    </source>
</evidence>
<feature type="active site" description="Charge relay system" evidence="5">
    <location>
        <position position="377"/>
    </location>
</feature>
<dbReference type="GO" id="GO:0003847">
    <property type="term" value="F:1-alkyl-2-acetylglycerophosphocholine esterase activity"/>
    <property type="evidence" value="ECO:0007669"/>
    <property type="project" value="UniProtKB-UniRule"/>
</dbReference>
<keyword evidence="2 4" id="KW-0442">Lipid degradation</keyword>
<evidence type="ECO:0000256" key="2">
    <source>
        <dbReference type="ARBA" id="ARBA00022963"/>
    </source>
</evidence>
<dbReference type="Proteomes" id="UP000245783">
    <property type="component" value="Unassembled WGS sequence"/>
</dbReference>
<dbReference type="GO" id="GO:0016042">
    <property type="term" value="P:lipid catabolic process"/>
    <property type="evidence" value="ECO:0007669"/>
    <property type="project" value="UniProtKB-KW"/>
</dbReference>
<feature type="compositionally biased region" description="Basic and acidic residues" evidence="6">
    <location>
        <begin position="438"/>
        <end position="449"/>
    </location>
</feature>
<dbReference type="PANTHER" id="PTHR10272:SF0">
    <property type="entry name" value="PLATELET-ACTIVATING FACTOR ACETYLHYDROLASE"/>
    <property type="match status" value="1"/>
</dbReference>
<keyword evidence="8" id="KW-1185">Reference proteome</keyword>
<sequence>MPLAAPAGRFAVSTLDLEVPAREARVFGDGFKLNGKPAFRLDTVLITLFYPCRDSGKGRATSIKGAGWLNAPRMKSVEGLLKYAGMSKHLALPSILPAYAVFFAKLPFTENAPLAGPSSLAETDATPSEDTNDARTTFPIGVFSHGLGGTRTTYSSYLSALASEGFVVAAVEHRDLTAPSTQVFPPTETFLGAKQQSYTSIYSKHDEMDKSPTTGEPEGGDVWAMRKAQLELRQAEMLEALHVLKRLNVGEGEQLSQSSTRGGAKERTAAELPMWQGRLGVDQPWALGHSYGAGTCIEAIRKSDSPFARSLILDPWVEPIPKASADGSLSIKRPLYVINSEAFTIWRSHMQDVRELVSDAKRNAGSAWLLTLTGSKHTDFSDFPFLLPRLFSSSVPPADAMKIFAKASCAQFAASQEDQDGSDASRCEEASLESTTPKPREELPGEVENKQLGPPGVLIRHTLSVAKQQTPHL</sequence>
<keyword evidence="3 4" id="KW-0443">Lipid metabolism</keyword>
<evidence type="ECO:0000256" key="1">
    <source>
        <dbReference type="ARBA" id="ARBA00022801"/>
    </source>
</evidence>
<dbReference type="RefSeq" id="XP_025368505.1">
    <property type="nucleotide sequence ID" value="XM_025514282.1"/>
</dbReference>
<dbReference type="InParanoid" id="A0A316W0Z6"/>
<protein>
    <recommendedName>
        <fullName evidence="4">Putative phospholipase</fullName>
        <ecNumber evidence="4">3.1.1.47</ecNumber>
    </recommendedName>
</protein>
<evidence type="ECO:0000256" key="3">
    <source>
        <dbReference type="ARBA" id="ARBA00023098"/>
    </source>
</evidence>
<dbReference type="GeneID" id="37036152"/>
<dbReference type="FunCoup" id="A0A316W0Z6">
    <property type="interactions" value="10"/>
</dbReference>
<accession>A0A316W0Z6</accession>
<proteinExistence type="inferred from homology"/>
<dbReference type="InterPro" id="IPR016715">
    <property type="entry name" value="PAF_acetylhydro_eukaryote"/>
</dbReference>
<dbReference type="PIRSF" id="PIRSF018169">
    <property type="entry name" value="PAF_acetylhydrolase"/>
    <property type="match status" value="1"/>
</dbReference>
<name>A0A316W0Z6_9BASI</name>
<organism evidence="7 8">
    <name type="scientific">Ceraceosorus guamensis</name>
    <dbReference type="NCBI Taxonomy" id="1522189"/>
    <lineage>
        <taxon>Eukaryota</taxon>
        <taxon>Fungi</taxon>
        <taxon>Dikarya</taxon>
        <taxon>Basidiomycota</taxon>
        <taxon>Ustilaginomycotina</taxon>
        <taxon>Exobasidiomycetes</taxon>
        <taxon>Ceraceosorales</taxon>
        <taxon>Ceraceosoraceae</taxon>
        <taxon>Ceraceosorus</taxon>
    </lineage>
</organism>
<reference evidence="7 8" key="1">
    <citation type="journal article" date="2018" name="Mol. Biol. Evol.">
        <title>Broad Genomic Sampling Reveals a Smut Pathogenic Ancestry of the Fungal Clade Ustilaginomycotina.</title>
        <authorList>
            <person name="Kijpornyongpan T."/>
            <person name="Mondo S.J."/>
            <person name="Barry K."/>
            <person name="Sandor L."/>
            <person name="Lee J."/>
            <person name="Lipzen A."/>
            <person name="Pangilinan J."/>
            <person name="LaButti K."/>
            <person name="Hainaut M."/>
            <person name="Henrissat B."/>
            <person name="Grigoriev I.V."/>
            <person name="Spatafora J.W."/>
            <person name="Aime M.C."/>
        </authorList>
    </citation>
    <scope>NUCLEOTIDE SEQUENCE [LARGE SCALE GENOMIC DNA]</scope>
    <source>
        <strain evidence="7 8">MCA 4658</strain>
    </source>
</reference>
<dbReference type="Pfam" id="PF03403">
    <property type="entry name" value="PAF-AH_p_II"/>
    <property type="match status" value="1"/>
</dbReference>
<dbReference type="AlphaFoldDB" id="A0A316W0Z6"/>
<keyword evidence="1 4" id="KW-0378">Hydrolase</keyword>
<evidence type="ECO:0000313" key="7">
    <source>
        <dbReference type="EMBL" id="PWN41345.1"/>
    </source>
</evidence>
<dbReference type="SUPFAM" id="SSF53474">
    <property type="entry name" value="alpha/beta-Hydrolases"/>
    <property type="match status" value="1"/>
</dbReference>
<dbReference type="EC" id="3.1.1.47" evidence="4"/>
<dbReference type="Gene3D" id="3.40.50.1820">
    <property type="entry name" value="alpha/beta hydrolase"/>
    <property type="match status" value="1"/>
</dbReference>
<feature type="active site" description="Charge relay system" evidence="5">
    <location>
        <position position="314"/>
    </location>
</feature>